<feature type="region of interest" description="Disordered" evidence="1">
    <location>
        <begin position="54"/>
        <end position="79"/>
    </location>
</feature>
<dbReference type="InParanoid" id="A0A1J7J4N9"/>
<evidence type="ECO:0000313" key="2">
    <source>
        <dbReference type="EMBL" id="OIW34726.1"/>
    </source>
</evidence>
<gene>
    <name evidence="2" type="ORF">CONLIGDRAFT_18280</name>
</gene>
<accession>A0A1J7J4N9</accession>
<reference evidence="2 3" key="1">
    <citation type="submission" date="2016-10" db="EMBL/GenBank/DDBJ databases">
        <title>Draft genome sequence of Coniochaeta ligniaria NRRL30616, a lignocellulolytic fungus for bioabatement of inhibitors in plant biomass hydrolysates.</title>
        <authorList>
            <consortium name="DOE Joint Genome Institute"/>
            <person name="Jimenez D.J."/>
            <person name="Hector R.E."/>
            <person name="Riley R."/>
            <person name="Sun H."/>
            <person name="Grigoriev I.V."/>
            <person name="Van Elsas J.D."/>
            <person name="Nichols N.N."/>
        </authorList>
    </citation>
    <scope>NUCLEOTIDE SEQUENCE [LARGE SCALE GENOMIC DNA]</scope>
    <source>
        <strain evidence="2 3">NRRL 30616</strain>
    </source>
</reference>
<organism evidence="2 3">
    <name type="scientific">Coniochaeta ligniaria NRRL 30616</name>
    <dbReference type="NCBI Taxonomy" id="1408157"/>
    <lineage>
        <taxon>Eukaryota</taxon>
        <taxon>Fungi</taxon>
        <taxon>Dikarya</taxon>
        <taxon>Ascomycota</taxon>
        <taxon>Pezizomycotina</taxon>
        <taxon>Sordariomycetes</taxon>
        <taxon>Sordariomycetidae</taxon>
        <taxon>Coniochaetales</taxon>
        <taxon>Coniochaetaceae</taxon>
        <taxon>Coniochaeta</taxon>
    </lineage>
</organism>
<evidence type="ECO:0000313" key="3">
    <source>
        <dbReference type="Proteomes" id="UP000182658"/>
    </source>
</evidence>
<name>A0A1J7J4N9_9PEZI</name>
<dbReference type="Proteomes" id="UP000182658">
    <property type="component" value="Unassembled WGS sequence"/>
</dbReference>
<keyword evidence="3" id="KW-1185">Reference proteome</keyword>
<proteinExistence type="predicted"/>
<evidence type="ECO:0000256" key="1">
    <source>
        <dbReference type="SAM" id="MobiDB-lite"/>
    </source>
</evidence>
<dbReference type="EMBL" id="KV875093">
    <property type="protein sequence ID" value="OIW34726.1"/>
    <property type="molecule type" value="Genomic_DNA"/>
</dbReference>
<protein>
    <submittedName>
        <fullName evidence="2">Uncharacterized protein</fullName>
    </submittedName>
</protein>
<sequence length="160" mass="17864">MDADGELRGRARVHRLGVEGSELDCPLMPEMGRAGQRRPIQVFPCRISDKEGGTCESRGQTSAGRACPTTRRRGRGKHDPSYLENLSAYLPHDHVLSAEVALYSTGVISLRRSAFFALKFSFSNGRSNACRTHHLGAKHRLLSMYLFIHSHPNIRNEHPT</sequence>
<dbReference type="AlphaFoldDB" id="A0A1J7J4N9"/>